<dbReference type="EMBL" id="CM000781">
    <property type="protein sequence ID" value="AQK72102.1"/>
    <property type="molecule type" value="Genomic_DNA"/>
</dbReference>
<dbReference type="EMBL" id="CM000781">
    <property type="protein sequence ID" value="AQK72104.1"/>
    <property type="molecule type" value="Genomic_DNA"/>
</dbReference>
<protein>
    <submittedName>
        <fullName evidence="1">LAG1 longevity assurance homolog 3</fullName>
    </submittedName>
</protein>
<dbReference type="EMBL" id="CM000781">
    <property type="protein sequence ID" value="AQK72095.1"/>
    <property type="molecule type" value="Genomic_DNA"/>
</dbReference>
<dbReference type="AlphaFoldDB" id="A0A1D6HBM7"/>
<reference evidence="1" key="1">
    <citation type="submission" date="2015-12" db="EMBL/GenBank/DDBJ databases">
        <title>Update maize B73 reference genome by single molecule sequencing technologies.</title>
        <authorList>
            <consortium name="Maize Genome Sequencing Project"/>
            <person name="Ware D."/>
        </authorList>
    </citation>
    <scope>NUCLEOTIDE SEQUENCE</scope>
    <source>
        <tissue evidence="1">Seedling</tissue>
    </source>
</reference>
<gene>
    <name evidence="1" type="ORF">ZEAMMB73_Zm00001d016993</name>
</gene>
<dbReference type="EMBL" id="CM000781">
    <property type="protein sequence ID" value="AQK72100.1"/>
    <property type="molecule type" value="Genomic_DNA"/>
</dbReference>
<name>A0A1D6HBM7_MAIZE</name>
<sequence length="151" mass="17259">MLEMMFDLVSPVLSEVLVCCTRAFFFENAAQISFVCLWVKLSYNYVLSTCVEVKNFLRFYFALLSIQILKEKTTMKIDWGHHLTLCVITVLIHSFAGFQQIMRGRALFLTRFTEAGLWVSCVLAANLCCTKYALETTLQCIRKKAGTGCRI</sequence>
<organism evidence="1">
    <name type="scientific">Zea mays</name>
    <name type="common">Maize</name>
    <dbReference type="NCBI Taxonomy" id="4577"/>
    <lineage>
        <taxon>Eukaryota</taxon>
        <taxon>Viridiplantae</taxon>
        <taxon>Streptophyta</taxon>
        <taxon>Embryophyta</taxon>
        <taxon>Tracheophyta</taxon>
        <taxon>Spermatophyta</taxon>
        <taxon>Magnoliopsida</taxon>
        <taxon>Liliopsida</taxon>
        <taxon>Poales</taxon>
        <taxon>Poaceae</taxon>
        <taxon>PACMAD clade</taxon>
        <taxon>Panicoideae</taxon>
        <taxon>Andropogonodae</taxon>
        <taxon>Andropogoneae</taxon>
        <taxon>Tripsacinae</taxon>
        <taxon>Zea</taxon>
    </lineage>
</organism>
<proteinExistence type="predicted"/>
<accession>A0A1D6HBM7</accession>
<evidence type="ECO:0000313" key="1">
    <source>
        <dbReference type="EMBL" id="AQK72102.1"/>
    </source>
</evidence>